<dbReference type="RefSeq" id="XP_003685802.1">
    <property type="nucleotide sequence ID" value="XM_003685754.1"/>
</dbReference>
<proteinExistence type="inferred from homology"/>
<dbReference type="HOGENOM" id="CLU_039957_0_0_1"/>
<evidence type="ECO:0000313" key="8">
    <source>
        <dbReference type="EMBL" id="CCE63368.1"/>
    </source>
</evidence>
<dbReference type="SUPFAM" id="SSF52540">
    <property type="entry name" value="P-loop containing nucleoside triphosphate hydrolases"/>
    <property type="match status" value="1"/>
</dbReference>
<keyword evidence="5" id="KW-0496">Mitochondrion</keyword>
<dbReference type="OMA" id="GLAHWMT"/>
<dbReference type="KEGG" id="tpf:TPHA_0E02780"/>
<evidence type="ECO:0000313" key="9">
    <source>
        <dbReference type="Proteomes" id="UP000005666"/>
    </source>
</evidence>
<dbReference type="STRING" id="1071381.G8BTZ0"/>
<dbReference type="PANTHER" id="PTHR12810:SF0">
    <property type="entry name" value="SMALL RIBOSOMAL SUBUNIT PROTEIN MS29"/>
    <property type="match status" value="1"/>
</dbReference>
<keyword evidence="6" id="KW-0687">Ribonucleoprotein</keyword>
<dbReference type="EMBL" id="HE612860">
    <property type="protein sequence ID" value="CCE63368.1"/>
    <property type="molecule type" value="Genomic_DNA"/>
</dbReference>
<gene>
    <name evidence="8" type="primary">TPHA0E02780</name>
    <name evidence="8" type="ordered locus">TPHA_0E02780</name>
</gene>
<evidence type="ECO:0000256" key="6">
    <source>
        <dbReference type="ARBA" id="ARBA00023274"/>
    </source>
</evidence>
<dbReference type="Gene3D" id="3.40.50.300">
    <property type="entry name" value="P-loop containing nucleotide triphosphate hydrolases"/>
    <property type="match status" value="1"/>
</dbReference>
<dbReference type="OrthoDB" id="274828at2759"/>
<organism evidence="8 9">
    <name type="scientific">Tetrapisispora phaffii (strain ATCC 24235 / CBS 4417 / NBRC 1672 / NRRL Y-8282 / UCD 70-5)</name>
    <name type="common">Yeast</name>
    <name type="synonym">Fabospora phaffii</name>
    <dbReference type="NCBI Taxonomy" id="1071381"/>
    <lineage>
        <taxon>Eukaryota</taxon>
        <taxon>Fungi</taxon>
        <taxon>Dikarya</taxon>
        <taxon>Ascomycota</taxon>
        <taxon>Saccharomycotina</taxon>
        <taxon>Saccharomycetes</taxon>
        <taxon>Saccharomycetales</taxon>
        <taxon>Saccharomycetaceae</taxon>
        <taxon>Tetrapisispora</taxon>
    </lineage>
</organism>
<sequence>MLRVQLRQFSRASILEATSPVKGRAQGFAKKQSGGKTSKKNTSGSYVKKWIDTVSTSGFNKFAKPVDMPVFEATKNLEAALNNVSKYHDSQYKSLYHMGSFKKNQFNELFFRPISLVREKSTQKFIDLMNTSSNKKFIITGEPGIGKSVLLAQIHAYASDSKHIVINISHPDLLVNGRNDFFYDKNLKLYIQPMYLKKFLRKILKSNDETTMKSIKLASDYKFTNADPKDNLVRKFVTLTKDTNSFYDLLTTKTTPAQRGEQFKAIITELSNQKTTPVLVSVDNFSRLLTTSLCDYKNESNERIETLEFQIAKFVMDSISGEIKYKNPESAVVLATSGEDRTNKTLPVALNKIPEDIYLKRYHYDPVYANILKQGKVKEFEVPKLGKDEVQKLIEFYLKANIMPRYAVGTKPLEQLINEKFIISGNGNPRELLKSIVLSYF</sequence>
<dbReference type="Proteomes" id="UP000005666">
    <property type="component" value="Chromosome 5"/>
</dbReference>
<dbReference type="GO" id="GO:0005763">
    <property type="term" value="C:mitochondrial small ribosomal subunit"/>
    <property type="evidence" value="ECO:0007669"/>
    <property type="project" value="EnsemblFungi"/>
</dbReference>
<keyword evidence="9" id="KW-1185">Reference proteome</keyword>
<evidence type="ECO:0000256" key="5">
    <source>
        <dbReference type="ARBA" id="ARBA00023128"/>
    </source>
</evidence>
<reference evidence="8 9" key="1">
    <citation type="journal article" date="2011" name="Proc. Natl. Acad. Sci. U.S.A.">
        <title>Evolutionary erosion of yeast sex chromosomes by mating-type switching accidents.</title>
        <authorList>
            <person name="Gordon J.L."/>
            <person name="Armisen D."/>
            <person name="Proux-Wera E."/>
            <person name="Oheigeartaigh S.S."/>
            <person name="Byrne K.P."/>
            <person name="Wolfe K.H."/>
        </authorList>
    </citation>
    <scope>NUCLEOTIDE SEQUENCE [LARGE SCALE GENOMIC DNA]</scope>
    <source>
        <strain evidence="9">ATCC 24235 / CBS 4417 / NBRC 1672 / NRRL Y-8282 / UCD 70-5</strain>
    </source>
</reference>
<dbReference type="GO" id="GO:0003735">
    <property type="term" value="F:structural constituent of ribosome"/>
    <property type="evidence" value="ECO:0007669"/>
    <property type="project" value="EnsemblFungi"/>
</dbReference>
<evidence type="ECO:0000256" key="1">
    <source>
        <dbReference type="ARBA" id="ARBA00004173"/>
    </source>
</evidence>
<evidence type="ECO:0000256" key="3">
    <source>
        <dbReference type="ARBA" id="ARBA00022946"/>
    </source>
</evidence>
<name>G8BTZ0_TETPH</name>
<comment type="similarity">
    <text evidence="2">Belongs to the mitochondrion-specific ribosomal protein mS29 family.</text>
</comment>
<dbReference type="PANTHER" id="PTHR12810">
    <property type="entry name" value="MITOCHONDRIAL 28S RIBOSOMAL PROTEIN S29"/>
    <property type="match status" value="1"/>
</dbReference>
<dbReference type="InterPro" id="IPR019368">
    <property type="entry name" value="Ribosomal_mS29"/>
</dbReference>
<dbReference type="eggNOG" id="KOG3928">
    <property type="taxonomic scope" value="Eukaryota"/>
</dbReference>
<dbReference type="GO" id="GO:0032543">
    <property type="term" value="P:mitochondrial translation"/>
    <property type="evidence" value="ECO:0007669"/>
    <property type="project" value="InterPro"/>
</dbReference>
<dbReference type="GeneID" id="11531419"/>
<evidence type="ECO:0000256" key="4">
    <source>
        <dbReference type="ARBA" id="ARBA00022980"/>
    </source>
</evidence>
<evidence type="ECO:0000256" key="2">
    <source>
        <dbReference type="ARBA" id="ARBA00009863"/>
    </source>
</evidence>
<dbReference type="InterPro" id="IPR027417">
    <property type="entry name" value="P-loop_NTPase"/>
</dbReference>
<dbReference type="PIRSF" id="PIRSF036996">
    <property type="entry name" value="RSM23"/>
    <property type="match status" value="1"/>
</dbReference>
<dbReference type="AlphaFoldDB" id="G8BTZ0"/>
<dbReference type="InterPro" id="IPR017082">
    <property type="entry name" value="Ribosomal_mS29_fun"/>
</dbReference>
<protein>
    <recommendedName>
        <fullName evidence="7">Small ribosomal subunit protein mS29</fullName>
    </recommendedName>
</protein>
<evidence type="ECO:0000256" key="7">
    <source>
        <dbReference type="ARBA" id="ARBA00035140"/>
    </source>
</evidence>
<keyword evidence="3" id="KW-0809">Transit peptide</keyword>
<dbReference type="Pfam" id="PF10236">
    <property type="entry name" value="DAP3"/>
    <property type="match status" value="1"/>
</dbReference>
<comment type="subcellular location">
    <subcellularLocation>
        <location evidence="1">Mitochondrion</location>
    </subcellularLocation>
</comment>
<keyword evidence="4" id="KW-0689">Ribosomal protein</keyword>
<accession>G8BTZ0</accession>